<dbReference type="EMBL" id="LAZR01000003">
    <property type="protein sequence ID" value="KKO11053.1"/>
    <property type="molecule type" value="Genomic_DNA"/>
</dbReference>
<proteinExistence type="predicted"/>
<comment type="caution">
    <text evidence="2">The sequence shown here is derived from an EMBL/GenBank/DDBJ whole genome shotgun (WGS) entry which is preliminary data.</text>
</comment>
<protein>
    <recommendedName>
        <fullName evidence="1">Ice-binding protein C-terminal domain-containing protein</fullName>
    </recommendedName>
</protein>
<organism evidence="2">
    <name type="scientific">marine sediment metagenome</name>
    <dbReference type="NCBI Taxonomy" id="412755"/>
    <lineage>
        <taxon>unclassified sequences</taxon>
        <taxon>metagenomes</taxon>
        <taxon>ecological metagenomes</taxon>
    </lineage>
</organism>
<dbReference type="InterPro" id="IPR013424">
    <property type="entry name" value="Ice-binding_C"/>
</dbReference>
<dbReference type="Pfam" id="PF07589">
    <property type="entry name" value="PEP-CTERM"/>
    <property type="match status" value="1"/>
</dbReference>
<name>A0A0F9WEZ9_9ZZZZ</name>
<sequence>MLTRFYRAVVLVSALAVMVGSAELTQAGMPNLGMAPGEGAGQASGLVIDVVLPALGAGETGQALTPQILEYLGVPDHDDIDGVVASGGAPDLTGLPNALGRVPAGTLAGDVVLPALEAGNRGEALVAQILEYLGVPEHDDIDGVVAAGGAPDLTGLPNALGRVPAGTLAGDVVLPALEAGDTGQALVEQIHTYLGVPDNEDVVVVDLVTGPDALGGPPEGDPLTGLPEAAGRAPIDTLAGDVVLPALVAGETGETLVGLIHDYLGVGGGAPVVDDEFVLDPPVVETVVFSTAAVPEPATLGLLSVGAVALVRRKRP</sequence>
<gene>
    <name evidence="2" type="ORF">LCGC14_0015280</name>
</gene>
<evidence type="ECO:0000259" key="1">
    <source>
        <dbReference type="Pfam" id="PF07589"/>
    </source>
</evidence>
<evidence type="ECO:0000313" key="2">
    <source>
        <dbReference type="EMBL" id="KKO11053.1"/>
    </source>
</evidence>
<dbReference type="NCBIfam" id="TIGR02595">
    <property type="entry name" value="PEP_CTERM"/>
    <property type="match status" value="1"/>
</dbReference>
<dbReference type="AlphaFoldDB" id="A0A0F9WEZ9"/>
<accession>A0A0F9WEZ9</accession>
<feature type="domain" description="Ice-binding protein C-terminal" evidence="1">
    <location>
        <begin position="293"/>
        <end position="315"/>
    </location>
</feature>
<reference evidence="2" key="1">
    <citation type="journal article" date="2015" name="Nature">
        <title>Complex archaea that bridge the gap between prokaryotes and eukaryotes.</title>
        <authorList>
            <person name="Spang A."/>
            <person name="Saw J.H."/>
            <person name="Jorgensen S.L."/>
            <person name="Zaremba-Niedzwiedzka K."/>
            <person name="Martijn J."/>
            <person name="Lind A.E."/>
            <person name="van Eijk R."/>
            <person name="Schleper C."/>
            <person name="Guy L."/>
            <person name="Ettema T.J."/>
        </authorList>
    </citation>
    <scope>NUCLEOTIDE SEQUENCE</scope>
</reference>